<gene>
    <name evidence="2" type="ORF">FB567DRAFT_574431</name>
</gene>
<dbReference type="OrthoDB" id="4725912at2759"/>
<feature type="compositionally biased region" description="Low complexity" evidence="1">
    <location>
        <begin position="1"/>
        <end position="22"/>
    </location>
</feature>
<protein>
    <submittedName>
        <fullName evidence="2">Uncharacterized protein</fullName>
    </submittedName>
</protein>
<organism evidence="2 3">
    <name type="scientific">Paraphoma chrysanthemicola</name>
    <dbReference type="NCBI Taxonomy" id="798071"/>
    <lineage>
        <taxon>Eukaryota</taxon>
        <taxon>Fungi</taxon>
        <taxon>Dikarya</taxon>
        <taxon>Ascomycota</taxon>
        <taxon>Pezizomycotina</taxon>
        <taxon>Dothideomycetes</taxon>
        <taxon>Pleosporomycetidae</taxon>
        <taxon>Pleosporales</taxon>
        <taxon>Pleosporineae</taxon>
        <taxon>Phaeosphaeriaceae</taxon>
        <taxon>Paraphoma</taxon>
    </lineage>
</organism>
<feature type="compositionally biased region" description="Pro residues" evidence="1">
    <location>
        <begin position="23"/>
        <end position="33"/>
    </location>
</feature>
<reference evidence="2" key="1">
    <citation type="journal article" date="2021" name="Nat. Commun.">
        <title>Genetic determinants of endophytism in the Arabidopsis root mycobiome.</title>
        <authorList>
            <person name="Mesny F."/>
            <person name="Miyauchi S."/>
            <person name="Thiergart T."/>
            <person name="Pickel B."/>
            <person name="Atanasova L."/>
            <person name="Karlsson M."/>
            <person name="Huettel B."/>
            <person name="Barry K.W."/>
            <person name="Haridas S."/>
            <person name="Chen C."/>
            <person name="Bauer D."/>
            <person name="Andreopoulos W."/>
            <person name="Pangilinan J."/>
            <person name="LaButti K."/>
            <person name="Riley R."/>
            <person name="Lipzen A."/>
            <person name="Clum A."/>
            <person name="Drula E."/>
            <person name="Henrissat B."/>
            <person name="Kohler A."/>
            <person name="Grigoriev I.V."/>
            <person name="Martin F.M."/>
            <person name="Hacquard S."/>
        </authorList>
    </citation>
    <scope>NUCLEOTIDE SEQUENCE</scope>
    <source>
        <strain evidence="2">MPI-SDFR-AT-0120</strain>
    </source>
</reference>
<evidence type="ECO:0000256" key="1">
    <source>
        <dbReference type="SAM" id="MobiDB-lite"/>
    </source>
</evidence>
<name>A0A8K0RIK3_9PLEO</name>
<sequence length="252" mass="27732">MSYPSETTSPSSSNQTNTSSTPPQDPYHPPDSPPQHFDDPVGLTLQVDFAWSKFRNVVSQKSPSGTLTPVYIQHFRPTKPNLRIDDAATNTQIASGTIHAVRISAEAIVNGHKVDIKPLKKWKTQYNYLSPALSPDPTRPSAPVTWITNVSAKLWDFICLDANQLAIAKFSVNWWAVKEVGNFHFQGQVSKEVQDEIVAVGLTILYVMVTRMNNPLNILGSVFGKAERVGKEGEEGVEMQGMGAGPEAKKMK</sequence>
<comment type="caution">
    <text evidence="2">The sequence shown here is derived from an EMBL/GenBank/DDBJ whole genome shotgun (WGS) entry which is preliminary data.</text>
</comment>
<keyword evidence="3" id="KW-1185">Reference proteome</keyword>
<proteinExistence type="predicted"/>
<dbReference type="EMBL" id="JAGMVJ010000001">
    <property type="protein sequence ID" value="KAH7094411.1"/>
    <property type="molecule type" value="Genomic_DNA"/>
</dbReference>
<dbReference type="AlphaFoldDB" id="A0A8K0RIK3"/>
<evidence type="ECO:0000313" key="2">
    <source>
        <dbReference type="EMBL" id="KAH7094411.1"/>
    </source>
</evidence>
<accession>A0A8K0RIK3</accession>
<dbReference type="Proteomes" id="UP000813461">
    <property type="component" value="Unassembled WGS sequence"/>
</dbReference>
<evidence type="ECO:0000313" key="3">
    <source>
        <dbReference type="Proteomes" id="UP000813461"/>
    </source>
</evidence>
<feature type="region of interest" description="Disordered" evidence="1">
    <location>
        <begin position="1"/>
        <end position="40"/>
    </location>
</feature>